<dbReference type="AlphaFoldDB" id="A0A7H1DXM1"/>
<dbReference type="KEGG" id="cmaq:H0S70_01670"/>
<proteinExistence type="predicted"/>
<evidence type="ECO:0000313" key="1">
    <source>
        <dbReference type="EMBL" id="QNS41729.1"/>
    </source>
</evidence>
<organism evidence="1 2">
    <name type="scientific">Chryseobacterium manosquense</name>
    <dbReference type="NCBI Taxonomy" id="2754694"/>
    <lineage>
        <taxon>Bacteria</taxon>
        <taxon>Pseudomonadati</taxon>
        <taxon>Bacteroidota</taxon>
        <taxon>Flavobacteriia</taxon>
        <taxon>Flavobacteriales</taxon>
        <taxon>Weeksellaceae</taxon>
        <taxon>Chryseobacterium group</taxon>
        <taxon>Chryseobacterium</taxon>
    </lineage>
</organism>
<dbReference type="EMBL" id="CP060203">
    <property type="protein sequence ID" value="QNS41729.1"/>
    <property type="molecule type" value="Genomic_DNA"/>
</dbReference>
<sequence>MYYQELIERLWRFNENTRLGATAIAMYLYLLKLGEQNNSYVIKISDTVLSNILGIHRNTVKPFREKLKNFGLIQYTTKNGFPCTYRILLNYSFESFKEESEKNLNKTKDGNHSHQKNKPLKLLEPHKEMVSKHEQKNKNILQDLNGIQPSWDEFIQYAKTLDSYKTEMDSDIKEKYHTWEKNNWLNNFGRPIKNWKSSLKSVLPYLSNNLNTENASVEIPIINRPKYP</sequence>
<name>A0A7H1DXM1_9FLAO</name>
<evidence type="ECO:0000313" key="2">
    <source>
        <dbReference type="Proteomes" id="UP000516438"/>
    </source>
</evidence>
<gene>
    <name evidence="1" type="ORF">H0S70_01670</name>
</gene>
<dbReference type="Proteomes" id="UP000516438">
    <property type="component" value="Chromosome"/>
</dbReference>
<reference evidence="1 2" key="1">
    <citation type="submission" date="2020-07" db="EMBL/GenBank/DDBJ databases">
        <title>Complete genome and description of Chryseobacterium manosquense strain Marseille-Q2069 sp. nov.</title>
        <authorList>
            <person name="Boxberger M."/>
        </authorList>
    </citation>
    <scope>NUCLEOTIDE SEQUENCE [LARGE SCALE GENOMIC DNA]</scope>
    <source>
        <strain evidence="1 2">Marseille-Q2069</strain>
    </source>
</reference>
<dbReference type="RefSeq" id="WP_188321482.1">
    <property type="nucleotide sequence ID" value="NZ_CP060203.1"/>
</dbReference>
<keyword evidence="2" id="KW-1185">Reference proteome</keyword>
<protein>
    <submittedName>
        <fullName evidence="1">Uncharacterized protein</fullName>
    </submittedName>
</protein>
<accession>A0A7H1DXM1</accession>